<sequence>MKNEKLAELDRQNKLDLMETQQLYERILSVLGPFFEDSIYGAQNTYYVYIEDKVLRGKHIGSIENMQYEFDLLFTQDTLKVKDLQNLSLPIWAKSGILSREKKVKSFDVSDFYITNIEYEGNNLRAVIEDKDSENRFIISSDEKAFLIAHRDYEITRDPDLAAALNKNSVDAFISKLKNFFRESVGSESLRRITIDGRNAVEENKIFDCLKLIASIYGKLVTECLERGYTEGEITIKIEEPVGIRTEKYLEKSEIYRELSTLGSEGKELAALLRVSDA</sequence>
<name>A0A0E3KXV7_METTT</name>
<dbReference type="KEGG" id="mthr:MSTHT_0058"/>
<dbReference type="Proteomes" id="UP000066529">
    <property type="component" value="Chromosome"/>
</dbReference>
<dbReference type="EMBL" id="CP009501">
    <property type="protein sequence ID" value="AKB11816.1"/>
    <property type="molecule type" value="Genomic_DNA"/>
</dbReference>
<dbReference type="AlphaFoldDB" id="A0A0E3KXV7"/>
<dbReference type="GeneID" id="41601968"/>
<proteinExistence type="predicted"/>
<evidence type="ECO:0000313" key="2">
    <source>
        <dbReference type="Proteomes" id="UP000066529"/>
    </source>
</evidence>
<gene>
    <name evidence="1" type="ORF">MSTHT_0058</name>
</gene>
<dbReference type="RefSeq" id="WP_231588117.1">
    <property type="nucleotide sequence ID" value="NZ_CP009501.1"/>
</dbReference>
<dbReference type="HOGENOM" id="CLU_059500_0_0_2"/>
<accession>A0A0E3KXV7</accession>
<organism evidence="1 2">
    <name type="scientific">Methanosarcina thermophila (strain ATCC 43570 / DSM 1825 / OCM 12 / VKM B-1830 / TM-1)</name>
    <dbReference type="NCBI Taxonomy" id="523844"/>
    <lineage>
        <taxon>Archaea</taxon>
        <taxon>Methanobacteriati</taxon>
        <taxon>Methanobacteriota</taxon>
        <taxon>Stenosarchaea group</taxon>
        <taxon>Methanomicrobia</taxon>
        <taxon>Methanosarcinales</taxon>
        <taxon>Methanosarcinaceae</taxon>
        <taxon>Methanosarcina</taxon>
    </lineage>
</organism>
<dbReference type="PATRIC" id="fig|523844.20.peg.79"/>
<protein>
    <submittedName>
        <fullName evidence="1">Chromosome segregation ATPase</fullName>
    </submittedName>
</protein>
<reference evidence="1 2" key="1">
    <citation type="submission" date="2014-07" db="EMBL/GenBank/DDBJ databases">
        <title>Methanogenic archaea and the global carbon cycle.</title>
        <authorList>
            <person name="Henriksen J.R."/>
            <person name="Luke J."/>
            <person name="Reinhart S."/>
            <person name="Benedict M.N."/>
            <person name="Youngblut N.D."/>
            <person name="Metcalf M.E."/>
            <person name="Whitaker R.J."/>
            <person name="Metcalf W.W."/>
        </authorList>
    </citation>
    <scope>NUCLEOTIDE SEQUENCE [LARGE SCALE GENOMIC DNA]</scope>
    <source>
        <strain evidence="2">ATCC 43570 / DSM 1825 / OCM 12 / VKM B-1830 / TM-1</strain>
    </source>
</reference>
<evidence type="ECO:0000313" key="1">
    <source>
        <dbReference type="EMBL" id="AKB11816.1"/>
    </source>
</evidence>